<dbReference type="PANTHER" id="PTHR47549:SF2">
    <property type="entry name" value="GOLGI APPARATUS MEMBRANE PROTEIN TVP38"/>
    <property type="match status" value="1"/>
</dbReference>
<evidence type="ECO:0000256" key="7">
    <source>
        <dbReference type="ARBA" id="ARBA00022989"/>
    </source>
</evidence>
<organism evidence="13 14">
    <name type="scientific">Ganoderma sinense ZZ0214-1</name>
    <dbReference type="NCBI Taxonomy" id="1077348"/>
    <lineage>
        <taxon>Eukaryota</taxon>
        <taxon>Fungi</taxon>
        <taxon>Dikarya</taxon>
        <taxon>Basidiomycota</taxon>
        <taxon>Agaricomycotina</taxon>
        <taxon>Agaricomycetes</taxon>
        <taxon>Polyporales</taxon>
        <taxon>Polyporaceae</taxon>
        <taxon>Ganoderma</taxon>
    </lineage>
</organism>
<dbReference type="OrthoDB" id="166803at2759"/>
<feature type="transmembrane region" description="Helical" evidence="11">
    <location>
        <begin position="105"/>
        <end position="124"/>
    </location>
</feature>
<evidence type="ECO:0000256" key="6">
    <source>
        <dbReference type="ARBA" id="ARBA00022692"/>
    </source>
</evidence>
<feature type="compositionally biased region" description="Polar residues" evidence="10">
    <location>
        <begin position="369"/>
        <end position="378"/>
    </location>
</feature>
<dbReference type="Pfam" id="PF09335">
    <property type="entry name" value="VTT_dom"/>
    <property type="match status" value="1"/>
</dbReference>
<comment type="function">
    <text evidence="1">Golgi membrane protein involved in vesicular trafficking and spindle migration.</text>
</comment>
<evidence type="ECO:0000313" key="14">
    <source>
        <dbReference type="Proteomes" id="UP000230002"/>
    </source>
</evidence>
<dbReference type="InterPro" id="IPR051076">
    <property type="entry name" value="Golgi_membrane_TVP38/TMEM64"/>
</dbReference>
<keyword evidence="9 11" id="KW-0472">Membrane</keyword>
<keyword evidence="14" id="KW-1185">Reference proteome</keyword>
<gene>
    <name evidence="13" type="ORF">GSI_09547</name>
</gene>
<evidence type="ECO:0000256" key="11">
    <source>
        <dbReference type="SAM" id="Phobius"/>
    </source>
</evidence>
<feature type="compositionally biased region" description="Basic and acidic residues" evidence="10">
    <location>
        <begin position="331"/>
        <end position="345"/>
    </location>
</feature>
<keyword evidence="8" id="KW-0333">Golgi apparatus</keyword>
<keyword evidence="6 11" id="KW-0812">Transmembrane</keyword>
<dbReference type="Proteomes" id="UP000230002">
    <property type="component" value="Unassembled WGS sequence"/>
</dbReference>
<comment type="similarity">
    <text evidence="3">Belongs to the TVP38/TMEM64 family.</text>
</comment>
<feature type="transmembrane region" description="Helical" evidence="11">
    <location>
        <begin position="258"/>
        <end position="279"/>
    </location>
</feature>
<comment type="caution">
    <text evidence="13">The sequence shown here is derived from an EMBL/GenBank/DDBJ whole genome shotgun (WGS) entry which is preliminary data.</text>
</comment>
<feature type="domain" description="VTT" evidence="12">
    <location>
        <begin position="125"/>
        <end position="245"/>
    </location>
</feature>
<feature type="transmembrane region" description="Helical" evidence="11">
    <location>
        <begin position="136"/>
        <end position="160"/>
    </location>
</feature>
<evidence type="ECO:0000256" key="4">
    <source>
        <dbReference type="ARBA" id="ARBA00013533"/>
    </source>
</evidence>
<evidence type="ECO:0000256" key="5">
    <source>
        <dbReference type="ARBA" id="ARBA00020673"/>
    </source>
</evidence>
<feature type="region of interest" description="Disordered" evidence="10">
    <location>
        <begin position="302"/>
        <end position="378"/>
    </location>
</feature>
<evidence type="ECO:0000256" key="8">
    <source>
        <dbReference type="ARBA" id="ARBA00023034"/>
    </source>
</evidence>
<dbReference type="InterPro" id="IPR032816">
    <property type="entry name" value="VTT_dom"/>
</dbReference>
<evidence type="ECO:0000259" key="12">
    <source>
        <dbReference type="Pfam" id="PF09335"/>
    </source>
</evidence>
<evidence type="ECO:0000313" key="13">
    <source>
        <dbReference type="EMBL" id="PIL28396.1"/>
    </source>
</evidence>
<comment type="subcellular location">
    <subcellularLocation>
        <location evidence="2">Golgi apparatus membrane</location>
        <topology evidence="2">Multi-pass membrane protein</topology>
    </subcellularLocation>
</comment>
<name>A0A2G8S3P6_9APHY</name>
<keyword evidence="7 11" id="KW-1133">Transmembrane helix</keyword>
<evidence type="ECO:0000256" key="1">
    <source>
        <dbReference type="ARBA" id="ARBA00002978"/>
    </source>
</evidence>
<dbReference type="STRING" id="1077348.A0A2G8S3P6"/>
<protein>
    <recommendedName>
        <fullName evidence="4">Golgi apparatus membrane protein TVP38</fullName>
    </recommendedName>
    <alternativeName>
        <fullName evidence="5">Golgi apparatus membrane protein tvp38</fullName>
    </alternativeName>
</protein>
<feature type="region of interest" description="Disordered" evidence="10">
    <location>
        <begin position="1"/>
        <end position="41"/>
    </location>
</feature>
<dbReference type="AlphaFoldDB" id="A0A2G8S3P6"/>
<evidence type="ECO:0000256" key="9">
    <source>
        <dbReference type="ARBA" id="ARBA00023136"/>
    </source>
</evidence>
<feature type="transmembrane region" description="Helical" evidence="11">
    <location>
        <begin position="66"/>
        <end position="85"/>
    </location>
</feature>
<evidence type="ECO:0000256" key="2">
    <source>
        <dbReference type="ARBA" id="ARBA00004653"/>
    </source>
</evidence>
<dbReference type="EMBL" id="AYKW01000024">
    <property type="protein sequence ID" value="PIL28396.1"/>
    <property type="molecule type" value="Genomic_DNA"/>
</dbReference>
<reference evidence="13 14" key="1">
    <citation type="journal article" date="2015" name="Sci. Rep.">
        <title>Chromosome-level genome map provides insights into diverse defense mechanisms in the medicinal fungus Ganoderma sinense.</title>
        <authorList>
            <person name="Zhu Y."/>
            <person name="Xu J."/>
            <person name="Sun C."/>
            <person name="Zhou S."/>
            <person name="Xu H."/>
            <person name="Nelson D.R."/>
            <person name="Qian J."/>
            <person name="Song J."/>
            <person name="Luo H."/>
            <person name="Xiang L."/>
            <person name="Li Y."/>
            <person name="Xu Z."/>
            <person name="Ji A."/>
            <person name="Wang L."/>
            <person name="Lu S."/>
            <person name="Hayward A."/>
            <person name="Sun W."/>
            <person name="Li X."/>
            <person name="Schwartz D.C."/>
            <person name="Wang Y."/>
            <person name="Chen S."/>
        </authorList>
    </citation>
    <scope>NUCLEOTIDE SEQUENCE [LARGE SCALE GENOMIC DNA]</scope>
    <source>
        <strain evidence="13 14">ZZ0214-1</strain>
    </source>
</reference>
<evidence type="ECO:0000256" key="3">
    <source>
        <dbReference type="ARBA" id="ARBA00008640"/>
    </source>
</evidence>
<proteinExistence type="inferred from homology"/>
<sequence>MRSSDNLPAYTITDEPQYPPVDSRVRRRELARTPSPTPSEEYALTHKTRECDLKRVFDFRNNPRQIWTVAIGVVLLVLLILFLAFQRRIEDFLRPFADWMHDTPAGWLIPIALMFVLSFPPLFGHEIVAVLCGDVWGVWIGFGIVAAGTVLGELGGYIAFKYMCRARTKRMEETKIKYALLVEVVRRGGVRIPIVMRFSAIPGHQCGWWTVLTAIFSSLGMSVWTFLVSAIVGLPKQLAVVYIGVSQGNDSSLKKAKIIKAVVITVTVIITHLAMFYIYKKMDGIKEEVIYGRRKARQAKMLAAAGDPAPDGESEAGDATPKDIDVDDADLERGPDVLDSEHHVTEGIPMSAVVPTTVSTLQGPGPGRTETNPTAPET</sequence>
<accession>A0A2G8S3P6</accession>
<evidence type="ECO:0000256" key="10">
    <source>
        <dbReference type="SAM" id="MobiDB-lite"/>
    </source>
</evidence>
<dbReference type="PANTHER" id="PTHR47549">
    <property type="entry name" value="GOLGI APPARATUS MEMBRANE PROTEIN TVP38-RELATED"/>
    <property type="match status" value="1"/>
</dbReference>
<feature type="transmembrane region" description="Helical" evidence="11">
    <location>
        <begin position="206"/>
        <end position="232"/>
    </location>
</feature>
<dbReference type="GO" id="GO:0000139">
    <property type="term" value="C:Golgi membrane"/>
    <property type="evidence" value="ECO:0007669"/>
    <property type="project" value="UniProtKB-SubCell"/>
</dbReference>